<dbReference type="PROSITE" id="PS00975">
    <property type="entry name" value="NMT_1"/>
    <property type="match status" value="1"/>
</dbReference>
<dbReference type="FunFam" id="3.40.630.170:FF:000001">
    <property type="entry name" value="Glycylpeptide N-tetradecanoyltransferase"/>
    <property type="match status" value="1"/>
</dbReference>
<evidence type="ECO:0000313" key="12">
    <source>
        <dbReference type="Proteomes" id="UP001212841"/>
    </source>
</evidence>
<dbReference type="InterPro" id="IPR022677">
    <property type="entry name" value="NMT_C"/>
</dbReference>
<evidence type="ECO:0000256" key="5">
    <source>
        <dbReference type="ARBA" id="ARBA00023315"/>
    </source>
</evidence>
<dbReference type="GO" id="GO:0004379">
    <property type="term" value="F:glycylpeptide N-tetradecanoyltransferase activity"/>
    <property type="evidence" value="ECO:0007669"/>
    <property type="project" value="UniProtKB-EC"/>
</dbReference>
<proteinExistence type="inferred from homology"/>
<dbReference type="EMBL" id="JADGJD010000451">
    <property type="protein sequence ID" value="KAJ3050967.1"/>
    <property type="molecule type" value="Genomic_DNA"/>
</dbReference>
<dbReference type="GO" id="GO:0005737">
    <property type="term" value="C:cytoplasm"/>
    <property type="evidence" value="ECO:0007669"/>
    <property type="project" value="TreeGrafter"/>
</dbReference>
<feature type="domain" description="Glycylpeptide N-tetradecanoyltransferase N-terminal" evidence="9">
    <location>
        <begin position="139"/>
        <end position="295"/>
    </location>
</feature>
<dbReference type="PROSITE" id="PS00976">
    <property type="entry name" value="NMT_2"/>
    <property type="match status" value="1"/>
</dbReference>
<keyword evidence="5 6" id="KW-0012">Acyltransferase</keyword>
<dbReference type="PANTHER" id="PTHR11377:SF5">
    <property type="entry name" value="GLYCYLPEPTIDE N-TETRADECANOYLTRANSFERASE"/>
    <property type="match status" value="1"/>
</dbReference>
<evidence type="ECO:0000256" key="6">
    <source>
        <dbReference type="RuleBase" id="RU000586"/>
    </source>
</evidence>
<evidence type="ECO:0000256" key="7">
    <source>
        <dbReference type="RuleBase" id="RU004178"/>
    </source>
</evidence>
<evidence type="ECO:0000256" key="3">
    <source>
        <dbReference type="ARBA" id="ARBA00022240"/>
    </source>
</evidence>
<reference evidence="11" key="1">
    <citation type="submission" date="2020-05" db="EMBL/GenBank/DDBJ databases">
        <title>Phylogenomic resolution of chytrid fungi.</title>
        <authorList>
            <person name="Stajich J.E."/>
            <person name="Amses K."/>
            <person name="Simmons R."/>
            <person name="Seto K."/>
            <person name="Myers J."/>
            <person name="Bonds A."/>
            <person name="Quandt C.A."/>
            <person name="Barry K."/>
            <person name="Liu P."/>
            <person name="Grigoriev I."/>
            <person name="Longcore J.E."/>
            <person name="James T.Y."/>
        </authorList>
    </citation>
    <scope>NUCLEOTIDE SEQUENCE</scope>
    <source>
        <strain evidence="11">JEL0318</strain>
    </source>
</reference>
<feature type="compositionally biased region" description="Basic residues" evidence="8">
    <location>
        <begin position="43"/>
        <end position="54"/>
    </location>
</feature>
<name>A0AAD5SDL3_9FUNG</name>
<feature type="region of interest" description="Disordered" evidence="8">
    <location>
        <begin position="1"/>
        <end position="72"/>
    </location>
</feature>
<dbReference type="SUPFAM" id="SSF55729">
    <property type="entry name" value="Acyl-CoA N-acyltransferases (Nat)"/>
    <property type="match status" value="2"/>
</dbReference>
<dbReference type="EC" id="2.3.1.97" evidence="2 6"/>
<dbReference type="InterPro" id="IPR022678">
    <property type="entry name" value="NMT_CS"/>
</dbReference>
<comment type="function">
    <text evidence="6">Adds a myristoyl group to the N-terminal glycine residue of certain cellular proteins.</text>
</comment>
<gene>
    <name evidence="11" type="ORF">HK097_008060</name>
</gene>
<dbReference type="InterPro" id="IPR022676">
    <property type="entry name" value="NMT_N"/>
</dbReference>
<evidence type="ECO:0000259" key="10">
    <source>
        <dbReference type="Pfam" id="PF02799"/>
    </source>
</evidence>
<comment type="catalytic activity">
    <reaction evidence="6">
        <text>N-terminal glycyl-[protein] + tetradecanoyl-CoA = N-tetradecanoylglycyl-[protein] + CoA + H(+)</text>
        <dbReference type="Rhea" id="RHEA:15521"/>
        <dbReference type="Rhea" id="RHEA-COMP:12666"/>
        <dbReference type="Rhea" id="RHEA-COMP:12667"/>
        <dbReference type="ChEBI" id="CHEBI:15378"/>
        <dbReference type="ChEBI" id="CHEBI:57287"/>
        <dbReference type="ChEBI" id="CHEBI:57385"/>
        <dbReference type="ChEBI" id="CHEBI:64723"/>
        <dbReference type="ChEBI" id="CHEBI:133050"/>
        <dbReference type="EC" id="2.3.1.97"/>
    </reaction>
</comment>
<dbReference type="PANTHER" id="PTHR11377">
    <property type="entry name" value="N-MYRISTOYL TRANSFERASE"/>
    <property type="match status" value="1"/>
</dbReference>
<dbReference type="Pfam" id="PF01233">
    <property type="entry name" value="NMT"/>
    <property type="match status" value="1"/>
</dbReference>
<sequence length="503" mass="57134">MDTSVPDKATDSPASSNEELNATASSANNANGTDSATGSSTKQKLKGLLKKKDKGKGPTKDDAPSAQVAAPAQAVDPAMQLRMEEFLKQAKMLNLNGTVANSEQRARKTAKDMKEYKFWQTQPVRKVDENVVTNGPIMPDLPREELQQEPYPLPKDFEWSLIDIDNEAENKELYELLSLNYVEDDDAMFRFDYSADFLKWALKPPGWKKAWHIGVRVVKNRKLVAFISGIPADLRIVDHTQLLVEINFLCVHKKLRSKRLAPVMIKEVTRRVNLEGIFQATYTAGVFLPTPISTCRYYHRSLNPKKLIETGFSHLGRSMTMQRTIRLYKLPDQAATRGIRKMEQKDVAQVTQLLNQYLSKFEVAAYFSEKDVAHWMLPIDNVVFSYVSEDPTTNQVVDFVSFYSLPSTVIGHPVHKHINAAYLFYYVPRDMGEDPKILEALMKDGLILARSAGFDVFNCLNLMQNGQFVENLKFGKGDGNLHYYLYNYRCQNVEPERMALVLL</sequence>
<feature type="compositionally biased region" description="Low complexity" evidence="8">
    <location>
        <begin position="14"/>
        <end position="38"/>
    </location>
</feature>
<dbReference type="FunFam" id="3.40.630.30:FF:000042">
    <property type="entry name" value="Glycylpeptide N-tetradecanoyltransferase"/>
    <property type="match status" value="1"/>
</dbReference>
<evidence type="ECO:0000256" key="8">
    <source>
        <dbReference type="SAM" id="MobiDB-lite"/>
    </source>
</evidence>
<organism evidence="11 12">
    <name type="scientific">Rhizophlyctis rosea</name>
    <dbReference type="NCBI Taxonomy" id="64517"/>
    <lineage>
        <taxon>Eukaryota</taxon>
        <taxon>Fungi</taxon>
        <taxon>Fungi incertae sedis</taxon>
        <taxon>Chytridiomycota</taxon>
        <taxon>Chytridiomycota incertae sedis</taxon>
        <taxon>Chytridiomycetes</taxon>
        <taxon>Rhizophlyctidales</taxon>
        <taxon>Rhizophlyctidaceae</taxon>
        <taxon>Rhizophlyctis</taxon>
    </lineage>
</organism>
<evidence type="ECO:0000256" key="1">
    <source>
        <dbReference type="ARBA" id="ARBA00009469"/>
    </source>
</evidence>
<dbReference type="Gene3D" id="3.40.630.170">
    <property type="match status" value="1"/>
</dbReference>
<dbReference type="InterPro" id="IPR000903">
    <property type="entry name" value="NMT"/>
</dbReference>
<dbReference type="AlphaFoldDB" id="A0AAD5SDL3"/>
<feature type="domain" description="Glycylpeptide N-tetradecanoyltransferase C-terminal" evidence="10">
    <location>
        <begin position="309"/>
        <end position="494"/>
    </location>
</feature>
<protein>
    <recommendedName>
        <fullName evidence="3 6">Glycylpeptide N-tetradecanoyltransferase</fullName>
        <ecNumber evidence="2 6">2.3.1.97</ecNumber>
    </recommendedName>
</protein>
<keyword evidence="12" id="KW-1185">Reference proteome</keyword>
<keyword evidence="4 6" id="KW-0808">Transferase</keyword>
<evidence type="ECO:0000256" key="4">
    <source>
        <dbReference type="ARBA" id="ARBA00022679"/>
    </source>
</evidence>
<accession>A0AAD5SDL3</accession>
<evidence type="ECO:0000256" key="2">
    <source>
        <dbReference type="ARBA" id="ARBA00012923"/>
    </source>
</evidence>
<dbReference type="PIRSF" id="PIRSF015892">
    <property type="entry name" value="N-myristl_transf"/>
    <property type="match status" value="1"/>
</dbReference>
<dbReference type="Pfam" id="PF02799">
    <property type="entry name" value="NMT_C"/>
    <property type="match status" value="1"/>
</dbReference>
<dbReference type="Proteomes" id="UP001212841">
    <property type="component" value="Unassembled WGS sequence"/>
</dbReference>
<dbReference type="InterPro" id="IPR016181">
    <property type="entry name" value="Acyl_CoA_acyltransferase"/>
</dbReference>
<evidence type="ECO:0000259" key="9">
    <source>
        <dbReference type="Pfam" id="PF01233"/>
    </source>
</evidence>
<comment type="similarity">
    <text evidence="1 7">Belongs to the NMT family.</text>
</comment>
<comment type="caution">
    <text evidence="11">The sequence shown here is derived from an EMBL/GenBank/DDBJ whole genome shotgun (WGS) entry which is preliminary data.</text>
</comment>
<evidence type="ECO:0000313" key="11">
    <source>
        <dbReference type="EMBL" id="KAJ3050967.1"/>
    </source>
</evidence>